<dbReference type="GO" id="GO:0005811">
    <property type="term" value="C:lipid droplet"/>
    <property type="evidence" value="ECO:0007669"/>
    <property type="project" value="TreeGrafter"/>
</dbReference>
<protein>
    <submittedName>
        <fullName evidence="3">Uncharacterized protein</fullName>
    </submittedName>
</protein>
<keyword evidence="2" id="KW-0560">Oxidoreductase</keyword>
<reference evidence="3 4" key="1">
    <citation type="journal article" date="2020" name="Cell">
        <title>Large-Scale Comparative Analyses of Tick Genomes Elucidate Their Genetic Diversity and Vector Capacities.</title>
        <authorList>
            <consortium name="Tick Genome and Microbiome Consortium (TIGMIC)"/>
            <person name="Jia N."/>
            <person name="Wang J."/>
            <person name="Shi W."/>
            <person name="Du L."/>
            <person name="Sun Y."/>
            <person name="Zhan W."/>
            <person name="Jiang J.F."/>
            <person name="Wang Q."/>
            <person name="Zhang B."/>
            <person name="Ji P."/>
            <person name="Bell-Sakyi L."/>
            <person name="Cui X.M."/>
            <person name="Yuan T.T."/>
            <person name="Jiang B.G."/>
            <person name="Yang W.F."/>
            <person name="Lam T.T."/>
            <person name="Chang Q.C."/>
            <person name="Ding S.J."/>
            <person name="Wang X.J."/>
            <person name="Zhu J.G."/>
            <person name="Ruan X.D."/>
            <person name="Zhao L."/>
            <person name="Wei J.T."/>
            <person name="Ye R.Z."/>
            <person name="Que T.C."/>
            <person name="Du C.H."/>
            <person name="Zhou Y.H."/>
            <person name="Cheng J.X."/>
            <person name="Dai P.F."/>
            <person name="Guo W.B."/>
            <person name="Han X.H."/>
            <person name="Huang E.J."/>
            <person name="Li L.F."/>
            <person name="Wei W."/>
            <person name="Gao Y.C."/>
            <person name="Liu J.Z."/>
            <person name="Shao H.Z."/>
            <person name="Wang X."/>
            <person name="Wang C.C."/>
            <person name="Yang T.C."/>
            <person name="Huo Q.B."/>
            <person name="Li W."/>
            <person name="Chen H.Y."/>
            <person name="Chen S.E."/>
            <person name="Zhou L.G."/>
            <person name="Ni X.B."/>
            <person name="Tian J.H."/>
            <person name="Sheng Y."/>
            <person name="Liu T."/>
            <person name="Pan Y.S."/>
            <person name="Xia L.Y."/>
            <person name="Li J."/>
            <person name="Zhao F."/>
            <person name="Cao W.C."/>
        </authorList>
    </citation>
    <scope>NUCLEOTIDE SEQUENCE [LARGE SCALE GENOMIC DNA]</scope>
    <source>
        <strain evidence="3">HaeL-2018</strain>
    </source>
</reference>
<proteinExistence type="inferred from homology"/>
<dbReference type="PANTHER" id="PTHR24322">
    <property type="entry name" value="PKSB"/>
    <property type="match status" value="1"/>
</dbReference>
<dbReference type="Proteomes" id="UP000821853">
    <property type="component" value="Chromosome 8"/>
</dbReference>
<evidence type="ECO:0000256" key="2">
    <source>
        <dbReference type="ARBA" id="ARBA00023002"/>
    </source>
</evidence>
<name>A0A9J6GZD2_HAELO</name>
<dbReference type="OrthoDB" id="5840532at2759"/>
<evidence type="ECO:0000313" key="4">
    <source>
        <dbReference type="Proteomes" id="UP000821853"/>
    </source>
</evidence>
<dbReference type="PANTHER" id="PTHR24322:SF736">
    <property type="entry name" value="RETINOL DEHYDROGENASE 10"/>
    <property type="match status" value="1"/>
</dbReference>
<keyword evidence="4" id="KW-1185">Reference proteome</keyword>
<dbReference type="VEuPathDB" id="VectorBase:HLOH_063807"/>
<organism evidence="3 4">
    <name type="scientific">Haemaphysalis longicornis</name>
    <name type="common">Bush tick</name>
    <dbReference type="NCBI Taxonomy" id="44386"/>
    <lineage>
        <taxon>Eukaryota</taxon>
        <taxon>Metazoa</taxon>
        <taxon>Ecdysozoa</taxon>
        <taxon>Arthropoda</taxon>
        <taxon>Chelicerata</taxon>
        <taxon>Arachnida</taxon>
        <taxon>Acari</taxon>
        <taxon>Parasitiformes</taxon>
        <taxon>Ixodida</taxon>
        <taxon>Ixodoidea</taxon>
        <taxon>Ixodidae</taxon>
        <taxon>Haemaphysalinae</taxon>
        <taxon>Haemaphysalis</taxon>
    </lineage>
</organism>
<evidence type="ECO:0000256" key="1">
    <source>
        <dbReference type="ARBA" id="ARBA00006484"/>
    </source>
</evidence>
<comment type="similarity">
    <text evidence="1">Belongs to the short-chain dehydrogenases/reductases (SDR) family.</text>
</comment>
<dbReference type="GO" id="GO:0016616">
    <property type="term" value="F:oxidoreductase activity, acting on the CH-OH group of donors, NAD or NADP as acceptor"/>
    <property type="evidence" value="ECO:0007669"/>
    <property type="project" value="TreeGrafter"/>
</dbReference>
<evidence type="ECO:0000313" key="3">
    <source>
        <dbReference type="EMBL" id="KAH9380810.1"/>
    </source>
</evidence>
<dbReference type="OMA" id="RFLEYTI"/>
<sequence length="80" mass="9192">MCALEEELYQLGLLDKIKLTTVSPMAIDTGMFKEPKSRFPWFAPILQAKAVADRTLDAILREEIEVVIPHRLLFLHRLIS</sequence>
<dbReference type="AlphaFoldDB" id="A0A9J6GZD2"/>
<accession>A0A9J6GZD2</accession>
<dbReference type="EMBL" id="JABSTR010000010">
    <property type="protein sequence ID" value="KAH9380810.1"/>
    <property type="molecule type" value="Genomic_DNA"/>
</dbReference>
<comment type="caution">
    <text evidence="3">The sequence shown here is derived from an EMBL/GenBank/DDBJ whole genome shotgun (WGS) entry which is preliminary data.</text>
</comment>
<gene>
    <name evidence="3" type="ORF">HPB48_007245</name>
</gene>